<keyword evidence="3" id="KW-1185">Reference proteome</keyword>
<name>A0A1M7FYR7_9FIRM</name>
<dbReference type="Pfam" id="PF09551">
    <property type="entry name" value="Spore_II_R"/>
    <property type="match status" value="1"/>
</dbReference>
<protein>
    <submittedName>
        <fullName evidence="2">Stage II sporulation protein R</fullName>
    </submittedName>
</protein>
<gene>
    <name evidence="2" type="ORF">SAMN02746066_00725</name>
</gene>
<organism evidence="2 3">
    <name type="scientific">Anaerosporobacter mobilis DSM 15930</name>
    <dbReference type="NCBI Taxonomy" id="1120996"/>
    <lineage>
        <taxon>Bacteria</taxon>
        <taxon>Bacillati</taxon>
        <taxon>Bacillota</taxon>
        <taxon>Clostridia</taxon>
        <taxon>Lachnospirales</taxon>
        <taxon>Lachnospiraceae</taxon>
        <taxon>Anaerosporobacter</taxon>
    </lineage>
</organism>
<evidence type="ECO:0000313" key="2">
    <source>
        <dbReference type="EMBL" id="SHM09224.1"/>
    </source>
</evidence>
<keyword evidence="1" id="KW-0472">Membrane</keyword>
<evidence type="ECO:0000313" key="3">
    <source>
        <dbReference type="Proteomes" id="UP000184038"/>
    </source>
</evidence>
<dbReference type="RefSeq" id="WP_073282967.1">
    <property type="nucleotide sequence ID" value="NZ_FRCP01000006.1"/>
</dbReference>
<keyword evidence="1" id="KW-1133">Transmembrane helix</keyword>
<evidence type="ECO:0000256" key="1">
    <source>
        <dbReference type="SAM" id="Phobius"/>
    </source>
</evidence>
<feature type="transmembrane region" description="Helical" evidence="1">
    <location>
        <begin position="20"/>
        <end position="37"/>
    </location>
</feature>
<dbReference type="AlphaFoldDB" id="A0A1M7FYR7"/>
<sequence length="226" mass="26385">MSRKQKQKNQKQEHTWKRYALLIILCYLVFVVIDFSIHTTSAKEITEGISEKIIRLHVLANSDDEADQKLKLKVKDEVVKKFSTTFASAKNKVDAEKLIEEKLNDIRKVALEVIEKEGYDYDVHVYLADCMFPTKVYKDLTFPAGMYEALRIDIGAAEGKNWWCVMYPPLCFVDQTYSVVPDNSKKQLEDLLTTREYESLYTDQSTKISYRFKIVEIIEDIFNINK</sequence>
<dbReference type="InterPro" id="IPR014202">
    <property type="entry name" value="Spore_II_R"/>
</dbReference>
<accession>A0A1M7FYR7</accession>
<reference evidence="2 3" key="1">
    <citation type="submission" date="2016-11" db="EMBL/GenBank/DDBJ databases">
        <authorList>
            <person name="Jaros S."/>
            <person name="Januszkiewicz K."/>
            <person name="Wedrychowicz H."/>
        </authorList>
    </citation>
    <scope>NUCLEOTIDE SEQUENCE [LARGE SCALE GENOMIC DNA]</scope>
    <source>
        <strain evidence="2 3">DSM 15930</strain>
    </source>
</reference>
<dbReference type="EMBL" id="FRCP01000006">
    <property type="protein sequence ID" value="SHM09224.1"/>
    <property type="molecule type" value="Genomic_DNA"/>
</dbReference>
<dbReference type="STRING" id="1120996.SAMN02746066_00725"/>
<keyword evidence="1" id="KW-0812">Transmembrane</keyword>
<dbReference type="NCBIfam" id="TIGR02837">
    <property type="entry name" value="spore_II_R"/>
    <property type="match status" value="1"/>
</dbReference>
<proteinExistence type="predicted"/>
<dbReference type="Proteomes" id="UP000184038">
    <property type="component" value="Unassembled WGS sequence"/>
</dbReference>